<evidence type="ECO:0000256" key="1">
    <source>
        <dbReference type="ARBA" id="ARBA00004651"/>
    </source>
</evidence>
<feature type="transmembrane region" description="Helical" evidence="8">
    <location>
        <begin position="338"/>
        <end position="358"/>
    </location>
</feature>
<feature type="transmembrane region" description="Helical" evidence="8">
    <location>
        <begin position="244"/>
        <end position="268"/>
    </location>
</feature>
<name>A0A5E8H5M6_ROSAD</name>
<proteinExistence type="predicted"/>
<feature type="transmembrane region" description="Helical" evidence="8">
    <location>
        <begin position="110"/>
        <end position="130"/>
    </location>
</feature>
<keyword evidence="6 8" id="KW-1133">Transmembrane helix</keyword>
<feature type="transmembrane region" description="Helical" evidence="8">
    <location>
        <begin position="280"/>
        <end position="301"/>
    </location>
</feature>
<accession>A0A5E8H5M6</accession>
<comment type="subcellular location">
    <subcellularLocation>
        <location evidence="1">Cell membrane</location>
        <topology evidence="1">Multi-pass membrane protein</topology>
    </subcellularLocation>
</comment>
<gene>
    <name evidence="10" type="ORF">SADFL11_5045</name>
</gene>
<dbReference type="Pfam" id="PF13231">
    <property type="entry name" value="PMT_2"/>
    <property type="match status" value="1"/>
</dbReference>
<evidence type="ECO:0000256" key="2">
    <source>
        <dbReference type="ARBA" id="ARBA00022475"/>
    </source>
</evidence>
<dbReference type="RefSeq" id="WP_008196971.1">
    <property type="nucleotide sequence ID" value="NZ_CM011002.1"/>
</dbReference>
<evidence type="ECO:0000313" key="11">
    <source>
        <dbReference type="Proteomes" id="UP000004703"/>
    </source>
</evidence>
<feature type="transmembrane region" description="Helical" evidence="8">
    <location>
        <begin position="158"/>
        <end position="188"/>
    </location>
</feature>
<feature type="domain" description="Glycosyltransferase RgtA/B/C/D-like" evidence="9">
    <location>
        <begin position="59"/>
        <end position="219"/>
    </location>
</feature>
<feature type="transmembrane region" description="Helical" evidence="8">
    <location>
        <begin position="80"/>
        <end position="98"/>
    </location>
</feature>
<reference evidence="10 11" key="1">
    <citation type="submission" date="2008-01" db="EMBL/GenBank/DDBJ databases">
        <authorList>
            <person name="Wagner-Dobler I."/>
            <person name="Ferriera S."/>
            <person name="Johnson J."/>
            <person name="Kravitz S."/>
            <person name="Beeson K."/>
            <person name="Sutton G."/>
            <person name="Rogers Y.-H."/>
            <person name="Friedman R."/>
            <person name="Frazier M."/>
            <person name="Venter J.C."/>
        </authorList>
    </citation>
    <scope>NUCLEOTIDE SEQUENCE [LARGE SCALE GENOMIC DNA]</scope>
    <source>
        <strain evidence="11">DSM 17067 / NCIMB 14079 / DFL-11</strain>
    </source>
</reference>
<evidence type="ECO:0000313" key="10">
    <source>
        <dbReference type="EMBL" id="EEE47756.1"/>
    </source>
</evidence>
<dbReference type="GO" id="GO:0005886">
    <property type="term" value="C:plasma membrane"/>
    <property type="evidence" value="ECO:0007669"/>
    <property type="project" value="UniProtKB-SubCell"/>
</dbReference>
<dbReference type="EMBL" id="ACCU02000004">
    <property type="protein sequence ID" value="EEE47756.1"/>
    <property type="molecule type" value="Genomic_DNA"/>
</dbReference>
<organism evidence="10 11">
    <name type="scientific">Roseibium alexandrii (strain DSM 17067 / NCIMB 14079 / DFL-11)</name>
    <name type="common">Labrenzia alexandrii</name>
    <dbReference type="NCBI Taxonomy" id="244592"/>
    <lineage>
        <taxon>Bacteria</taxon>
        <taxon>Pseudomonadati</taxon>
        <taxon>Pseudomonadota</taxon>
        <taxon>Alphaproteobacteria</taxon>
        <taxon>Hyphomicrobiales</taxon>
        <taxon>Stappiaceae</taxon>
        <taxon>Roseibium</taxon>
    </lineage>
</organism>
<evidence type="ECO:0000256" key="3">
    <source>
        <dbReference type="ARBA" id="ARBA00022676"/>
    </source>
</evidence>
<comment type="caution">
    <text evidence="10">The sequence shown here is derived from an EMBL/GenBank/DDBJ whole genome shotgun (WGS) entry which is preliminary data.</text>
</comment>
<keyword evidence="5 8" id="KW-0812">Transmembrane</keyword>
<dbReference type="GO" id="GO:0009103">
    <property type="term" value="P:lipopolysaccharide biosynthetic process"/>
    <property type="evidence" value="ECO:0007669"/>
    <property type="project" value="UniProtKB-ARBA"/>
</dbReference>
<dbReference type="Proteomes" id="UP000004703">
    <property type="component" value="Chromosome"/>
</dbReference>
<feature type="transmembrane region" description="Helical" evidence="8">
    <location>
        <begin position="12"/>
        <end position="33"/>
    </location>
</feature>
<keyword evidence="4 10" id="KW-0808">Transferase</keyword>
<dbReference type="InterPro" id="IPR050297">
    <property type="entry name" value="LipidA_mod_glycosyltrf_83"/>
</dbReference>
<dbReference type="GO" id="GO:0016763">
    <property type="term" value="F:pentosyltransferase activity"/>
    <property type="evidence" value="ECO:0007669"/>
    <property type="project" value="TreeGrafter"/>
</dbReference>
<reference evidence="10 11" key="2">
    <citation type="submission" date="2013-04" db="EMBL/GenBank/DDBJ databases">
        <authorList>
            <person name="Fiebig A."/>
            <person name="Pradella S."/>
            <person name="Wagner-Doebler I."/>
        </authorList>
    </citation>
    <scope>NUCLEOTIDE SEQUENCE [LARGE SCALE GENOMIC DNA]</scope>
    <source>
        <strain evidence="11">DSM 17067 / NCIMB 14079 / DFL-11</strain>
    </source>
</reference>
<keyword evidence="7 8" id="KW-0472">Membrane</keyword>
<keyword evidence="2" id="KW-1003">Cell membrane</keyword>
<evidence type="ECO:0000256" key="4">
    <source>
        <dbReference type="ARBA" id="ARBA00022679"/>
    </source>
</evidence>
<dbReference type="InterPro" id="IPR038731">
    <property type="entry name" value="RgtA/B/C-like"/>
</dbReference>
<evidence type="ECO:0000256" key="7">
    <source>
        <dbReference type="ARBA" id="ARBA00023136"/>
    </source>
</evidence>
<keyword evidence="3" id="KW-0328">Glycosyltransferase</keyword>
<sequence length="499" mass="54956">MTNARSSEDLPFFLRPAGLVLVVVALMALKVFAASHAHFVEDEAYYRIWGLYPALSYYDHPPMIGWWIAAGQSVFGDTVFAVRALVIFSGLIGSLALWRTASILFDTRVAGWAVLFLNTSLLVGIGGILATPDAPSVLFWGLSFWALAELITSKNAKWWLVVGLMAGCGLLSKYSVLFLGAGIVLWLLWVPDARRWLLTWQLWAGGLIAVLTFAPVLYWNHLNDWVSFYKQFGRAGSDGYTAKYIFEFIGAFVGLLNPLIALLAAFGAARLFGRFLKQDVVASLIILTVLPFLIYLAYHSLHSRVQANWPAPLFPVIALMAAIFVGDLQGRSRNWVKLATTGVCLGLVIAFAVQLHAVSAFTGQFARKDPTHQLRGWPEIGAALEDVVGKTDAVFVLTSGYGLNGQIDFLMKDTVPVHQFTQRIRYIMAPQPQEAGFDGAGLYVAESRRDQADVLKARFDAVEQVAVLERLVKGVPLEELVVYKLSGRKTAALDPLETK</sequence>
<dbReference type="PANTHER" id="PTHR33908">
    <property type="entry name" value="MANNOSYLTRANSFERASE YKCB-RELATED"/>
    <property type="match status" value="1"/>
</dbReference>
<evidence type="ECO:0000259" key="9">
    <source>
        <dbReference type="Pfam" id="PF13231"/>
    </source>
</evidence>
<protein>
    <submittedName>
        <fullName evidence="10">4-amino-4-deoxy-L-arabinose transferase</fullName>
    </submittedName>
</protein>
<feature type="transmembrane region" description="Helical" evidence="8">
    <location>
        <begin position="307"/>
        <end position="326"/>
    </location>
</feature>
<feature type="transmembrane region" description="Helical" evidence="8">
    <location>
        <begin position="200"/>
        <end position="219"/>
    </location>
</feature>
<evidence type="ECO:0000256" key="6">
    <source>
        <dbReference type="ARBA" id="ARBA00022989"/>
    </source>
</evidence>
<evidence type="ECO:0000256" key="5">
    <source>
        <dbReference type="ARBA" id="ARBA00022692"/>
    </source>
</evidence>
<dbReference type="PANTHER" id="PTHR33908:SF11">
    <property type="entry name" value="MEMBRANE PROTEIN"/>
    <property type="match status" value="1"/>
</dbReference>
<evidence type="ECO:0000256" key="8">
    <source>
        <dbReference type="SAM" id="Phobius"/>
    </source>
</evidence>
<dbReference type="AlphaFoldDB" id="A0A5E8H5M6"/>